<dbReference type="SMART" id="SM00320">
    <property type="entry name" value="WD40"/>
    <property type="match status" value="5"/>
</dbReference>
<dbReference type="GO" id="GO:0005634">
    <property type="term" value="C:nucleus"/>
    <property type="evidence" value="ECO:0007669"/>
    <property type="project" value="TreeGrafter"/>
</dbReference>
<reference evidence="6" key="3">
    <citation type="submission" date="2025-09" db="UniProtKB">
        <authorList>
            <consortium name="Ensembl"/>
        </authorList>
    </citation>
    <scope>IDENTIFICATION</scope>
</reference>
<organism evidence="6 7">
    <name type="scientific">Echeneis naucrates</name>
    <name type="common">Live sharksucker</name>
    <dbReference type="NCBI Taxonomy" id="173247"/>
    <lineage>
        <taxon>Eukaryota</taxon>
        <taxon>Metazoa</taxon>
        <taxon>Chordata</taxon>
        <taxon>Craniata</taxon>
        <taxon>Vertebrata</taxon>
        <taxon>Euteleostomi</taxon>
        <taxon>Actinopterygii</taxon>
        <taxon>Neopterygii</taxon>
        <taxon>Teleostei</taxon>
        <taxon>Neoteleostei</taxon>
        <taxon>Acanthomorphata</taxon>
        <taxon>Carangaria</taxon>
        <taxon>Carangiformes</taxon>
        <taxon>Echeneidae</taxon>
        <taxon>Echeneis</taxon>
    </lineage>
</organism>
<protein>
    <submittedName>
        <fullName evidence="6">Uncharacterized protein</fullName>
    </submittedName>
</protein>
<dbReference type="Ensembl" id="ENSENLT00000050221.1">
    <property type="protein sequence ID" value="ENSENLP00000049012.1"/>
    <property type="gene ID" value="ENSENLG00000020554.1"/>
</dbReference>
<name>A0A665WZB4_ECHNA</name>
<evidence type="ECO:0000256" key="2">
    <source>
        <dbReference type="ARBA" id="ARBA00022574"/>
    </source>
</evidence>
<dbReference type="InterPro" id="IPR044285">
    <property type="entry name" value="PWP1"/>
</dbReference>
<sequence length="470" mass="52253">MSSQITCVGWVRRGVAKETPDKVELSQEELQRIITEAKDEELAAEEEEEEDDEGIAPDQNSVSIETDVNEIPKDDNKERKDEDDDLAEYELDRYDEEDSETANLGDSLAGLTVFSSNQEDPYITIKDTPHIYHQMSKSFYNSEEDSLYVHHHILLPAYPLCVEWLNFDPNPGEGPANYAAVGNMTPQIDVWDLDVVDCLEPAFSLGSKKASKKKKKSKKGAAAEPVEGHTDAVLDLSWNKLARNVLASGSADETVILWDLSQGKPATTLHRHTDKVQTISFHPFEAQTLISGSYDKTAVLYDCRSPDDSYRTWRFSGQVERLVWNHFSPCNFLASTEDGFVYCLDARSDKPVFTLRAHDEEVSGLDLSSQIKGCLVTASADKHVKIWDILGNKPNLVHSRDMKMGVMFCASCCPDLPFVYAFGGQKDGLRIWDISDVAAVSEVFGSRERLMVNTGSQASSSAAAAEMDVS</sequence>
<keyword evidence="1" id="KW-0597">Phosphoprotein</keyword>
<evidence type="ECO:0000313" key="6">
    <source>
        <dbReference type="Ensembl" id="ENSENLP00000049012.1"/>
    </source>
</evidence>
<keyword evidence="2 4" id="KW-0853">WD repeat</keyword>
<evidence type="ECO:0000256" key="4">
    <source>
        <dbReference type="PROSITE-ProRule" id="PRU00221"/>
    </source>
</evidence>
<dbReference type="Proteomes" id="UP000472264">
    <property type="component" value="Chromosome 23"/>
</dbReference>
<evidence type="ECO:0000256" key="1">
    <source>
        <dbReference type="ARBA" id="ARBA00022553"/>
    </source>
</evidence>
<gene>
    <name evidence="6" type="primary">pwp1</name>
</gene>
<proteinExistence type="predicted"/>
<dbReference type="PROSITE" id="PS00678">
    <property type="entry name" value="WD_REPEATS_1"/>
    <property type="match status" value="2"/>
</dbReference>
<dbReference type="InterPro" id="IPR020472">
    <property type="entry name" value="WD40_PAC1"/>
</dbReference>
<dbReference type="SUPFAM" id="SSF50978">
    <property type="entry name" value="WD40 repeat-like"/>
    <property type="match status" value="1"/>
</dbReference>
<accession>A0A665WZB4</accession>
<dbReference type="Gene3D" id="2.130.10.10">
    <property type="entry name" value="YVTN repeat-like/Quinoprotein amine dehydrogenase"/>
    <property type="match status" value="1"/>
</dbReference>
<dbReference type="FunFam" id="2.130.10.10:FF:001617">
    <property type="entry name" value="WD40-repeat-containing domain protein"/>
    <property type="match status" value="1"/>
</dbReference>
<dbReference type="PRINTS" id="PR00320">
    <property type="entry name" value="GPROTEINBRPT"/>
</dbReference>
<dbReference type="PANTHER" id="PTHR14091:SF0">
    <property type="entry name" value="PERIODIC TRYPTOPHAN PROTEIN 1 HOMOLOG"/>
    <property type="match status" value="1"/>
</dbReference>
<keyword evidence="7" id="KW-1185">Reference proteome</keyword>
<dbReference type="GO" id="GO:0006364">
    <property type="term" value="P:rRNA processing"/>
    <property type="evidence" value="ECO:0007669"/>
    <property type="project" value="InterPro"/>
</dbReference>
<dbReference type="PROSITE" id="PS50294">
    <property type="entry name" value="WD_REPEATS_REGION"/>
    <property type="match status" value="2"/>
</dbReference>
<dbReference type="InterPro" id="IPR015943">
    <property type="entry name" value="WD40/YVTN_repeat-like_dom_sf"/>
</dbReference>
<feature type="compositionally biased region" description="Acidic residues" evidence="5">
    <location>
        <begin position="42"/>
        <end position="55"/>
    </location>
</feature>
<dbReference type="InterPro" id="IPR036322">
    <property type="entry name" value="WD40_repeat_dom_sf"/>
</dbReference>
<dbReference type="PROSITE" id="PS50082">
    <property type="entry name" value="WD_REPEATS_2"/>
    <property type="match status" value="3"/>
</dbReference>
<reference evidence="6" key="2">
    <citation type="submission" date="2025-08" db="UniProtKB">
        <authorList>
            <consortium name="Ensembl"/>
        </authorList>
    </citation>
    <scope>IDENTIFICATION</scope>
</reference>
<evidence type="ECO:0000256" key="5">
    <source>
        <dbReference type="SAM" id="MobiDB-lite"/>
    </source>
</evidence>
<evidence type="ECO:0000313" key="7">
    <source>
        <dbReference type="Proteomes" id="UP000472264"/>
    </source>
</evidence>
<feature type="compositionally biased region" description="Basic and acidic residues" evidence="5">
    <location>
        <begin position="70"/>
        <end position="80"/>
    </location>
</feature>
<dbReference type="InterPro" id="IPR019775">
    <property type="entry name" value="WD40_repeat_CS"/>
</dbReference>
<dbReference type="AlphaFoldDB" id="A0A665WZB4"/>
<keyword evidence="3" id="KW-0677">Repeat</keyword>
<dbReference type="PANTHER" id="PTHR14091">
    <property type="entry name" value="PERIODIC TRYPTOPHAN PROTEIN 1"/>
    <property type="match status" value="1"/>
</dbReference>
<reference evidence="6" key="1">
    <citation type="submission" date="2021-04" db="EMBL/GenBank/DDBJ databases">
        <authorList>
            <consortium name="Wellcome Sanger Institute Data Sharing"/>
        </authorList>
    </citation>
    <scope>NUCLEOTIDE SEQUENCE [LARGE SCALE GENOMIC DNA]</scope>
</reference>
<evidence type="ECO:0000256" key="3">
    <source>
        <dbReference type="ARBA" id="ARBA00022737"/>
    </source>
</evidence>
<feature type="repeat" description="WD" evidence="4">
    <location>
        <begin position="355"/>
        <end position="389"/>
    </location>
</feature>
<feature type="repeat" description="WD" evidence="4">
    <location>
        <begin position="226"/>
        <end position="268"/>
    </location>
</feature>
<dbReference type="Pfam" id="PF00400">
    <property type="entry name" value="WD40"/>
    <property type="match status" value="3"/>
</dbReference>
<dbReference type="InterPro" id="IPR001680">
    <property type="entry name" value="WD40_rpt"/>
</dbReference>
<feature type="repeat" description="WD" evidence="4">
    <location>
        <begin position="269"/>
        <end position="311"/>
    </location>
</feature>
<feature type="region of interest" description="Disordered" evidence="5">
    <location>
        <begin position="35"/>
        <end position="85"/>
    </location>
</feature>